<accession>A0A0C7I9K5</accession>
<reference evidence="5 6" key="1">
    <citation type="submission" date="2015-01" db="EMBL/GenBank/DDBJ databases">
        <authorList>
            <person name="Aslett A.Martin."/>
            <person name="De Silva Nishadi"/>
        </authorList>
    </citation>
    <scope>NUCLEOTIDE SEQUENCE [LARGE SCALE GENOMIC DNA]</scope>
    <source>
        <strain evidence="5 6">R28058</strain>
    </source>
</reference>
<evidence type="ECO:0000256" key="2">
    <source>
        <dbReference type="ARBA" id="ARBA00023125"/>
    </source>
</evidence>
<proteinExistence type="predicted"/>
<protein>
    <submittedName>
        <fullName evidence="5">ArsR family transcriptional regulator</fullName>
    </submittedName>
</protein>
<organism evidence="5 6">
    <name type="scientific">Paraclostridium sordellii</name>
    <name type="common">Clostridium sordellii</name>
    <dbReference type="NCBI Taxonomy" id="1505"/>
    <lineage>
        <taxon>Bacteria</taxon>
        <taxon>Bacillati</taxon>
        <taxon>Bacillota</taxon>
        <taxon>Clostridia</taxon>
        <taxon>Peptostreptococcales</taxon>
        <taxon>Peptostreptococcaceae</taxon>
        <taxon>Paraclostridium</taxon>
    </lineage>
</organism>
<dbReference type="EMBL" id="CEKZ01000003">
    <property type="protein sequence ID" value="CEQ03223.1"/>
    <property type="molecule type" value="Genomic_DNA"/>
</dbReference>
<dbReference type="InterPro" id="IPR011991">
    <property type="entry name" value="ArsR-like_HTH"/>
</dbReference>
<dbReference type="CDD" id="cd00090">
    <property type="entry name" value="HTH_ARSR"/>
    <property type="match status" value="1"/>
</dbReference>
<dbReference type="InterPro" id="IPR001845">
    <property type="entry name" value="HTH_ArsR_DNA-bd_dom"/>
</dbReference>
<gene>
    <name evidence="5" type="primary">czrA</name>
    <name evidence="5" type="ORF">R28058_09561</name>
</gene>
<keyword evidence="2" id="KW-0238">DNA-binding</keyword>
<dbReference type="PANTHER" id="PTHR33154:SF33">
    <property type="entry name" value="TRANSCRIPTIONAL REPRESSOR SDPR"/>
    <property type="match status" value="1"/>
</dbReference>
<dbReference type="Pfam" id="PF01022">
    <property type="entry name" value="HTH_5"/>
    <property type="match status" value="1"/>
</dbReference>
<dbReference type="GO" id="GO:0003677">
    <property type="term" value="F:DNA binding"/>
    <property type="evidence" value="ECO:0007669"/>
    <property type="project" value="UniProtKB-KW"/>
</dbReference>
<dbReference type="RefSeq" id="WP_055339135.1">
    <property type="nucleotide sequence ID" value="NZ_CDNI01000003.1"/>
</dbReference>
<dbReference type="PRINTS" id="PR00778">
    <property type="entry name" value="HTHARSR"/>
</dbReference>
<dbReference type="GO" id="GO:0003700">
    <property type="term" value="F:DNA-binding transcription factor activity"/>
    <property type="evidence" value="ECO:0007669"/>
    <property type="project" value="InterPro"/>
</dbReference>
<keyword evidence="3" id="KW-0804">Transcription</keyword>
<dbReference type="AlphaFoldDB" id="A0A0C7I9K5"/>
<dbReference type="NCBIfam" id="NF033788">
    <property type="entry name" value="HTH_metalloreg"/>
    <property type="match status" value="1"/>
</dbReference>
<dbReference type="InterPro" id="IPR036388">
    <property type="entry name" value="WH-like_DNA-bd_sf"/>
</dbReference>
<evidence type="ECO:0000259" key="4">
    <source>
        <dbReference type="PROSITE" id="PS50987"/>
    </source>
</evidence>
<feature type="domain" description="HTH arsR-type" evidence="4">
    <location>
        <begin position="1"/>
        <end position="90"/>
    </location>
</feature>
<evidence type="ECO:0000256" key="1">
    <source>
        <dbReference type="ARBA" id="ARBA00023015"/>
    </source>
</evidence>
<dbReference type="SUPFAM" id="SSF46785">
    <property type="entry name" value="Winged helix' DNA-binding domain"/>
    <property type="match status" value="1"/>
</dbReference>
<dbReference type="InterPro" id="IPR036390">
    <property type="entry name" value="WH_DNA-bd_sf"/>
</dbReference>
<evidence type="ECO:0000256" key="3">
    <source>
        <dbReference type="ARBA" id="ARBA00023163"/>
    </source>
</evidence>
<dbReference type="PROSITE" id="PS50987">
    <property type="entry name" value="HTH_ARSR_2"/>
    <property type="match status" value="1"/>
</dbReference>
<name>A0A0C7I9K5_PARSO</name>
<dbReference type="InterPro" id="IPR051081">
    <property type="entry name" value="HTH_MetalResp_TranReg"/>
</dbReference>
<keyword evidence="1" id="KW-0805">Transcription regulation</keyword>
<sequence length="121" mass="13829">MEKLAKKFKALSDETRLKVLLLVSKRDICQKGISKYLGITDSSVSQHVKILKEAEIITGYKEGYYVFYHINEDAFDECITFFGSVGKANSDILKKSNINLDTTDCTKNCKSFKKCCKRREI</sequence>
<dbReference type="Gene3D" id="1.10.10.10">
    <property type="entry name" value="Winged helix-like DNA-binding domain superfamily/Winged helix DNA-binding domain"/>
    <property type="match status" value="1"/>
</dbReference>
<evidence type="ECO:0000313" key="6">
    <source>
        <dbReference type="Proteomes" id="UP000049127"/>
    </source>
</evidence>
<dbReference type="Proteomes" id="UP000049127">
    <property type="component" value="Unassembled WGS sequence"/>
</dbReference>
<evidence type="ECO:0000313" key="5">
    <source>
        <dbReference type="EMBL" id="CEQ03223.1"/>
    </source>
</evidence>
<dbReference type="SMART" id="SM00418">
    <property type="entry name" value="HTH_ARSR"/>
    <property type="match status" value="1"/>
</dbReference>
<dbReference type="PANTHER" id="PTHR33154">
    <property type="entry name" value="TRANSCRIPTIONAL REGULATOR, ARSR FAMILY"/>
    <property type="match status" value="1"/>
</dbReference>